<evidence type="ECO:0000256" key="1">
    <source>
        <dbReference type="SAM" id="Phobius"/>
    </source>
</evidence>
<feature type="transmembrane region" description="Helical" evidence="1">
    <location>
        <begin position="9"/>
        <end position="33"/>
    </location>
</feature>
<organism evidence="2">
    <name type="scientific">Thermobifida fusca (strain YX)</name>
    <dbReference type="NCBI Taxonomy" id="269800"/>
    <lineage>
        <taxon>Bacteria</taxon>
        <taxon>Bacillati</taxon>
        <taxon>Actinomycetota</taxon>
        <taxon>Actinomycetes</taxon>
        <taxon>Streptosporangiales</taxon>
        <taxon>Nocardiopsidaceae</taxon>
        <taxon>Thermobifida</taxon>
    </lineage>
</organism>
<protein>
    <submittedName>
        <fullName evidence="2">Uncharacterized protein</fullName>
    </submittedName>
</protein>
<dbReference type="HOGENOM" id="CLU_1365659_0_0_11"/>
<feature type="transmembrane region" description="Helical" evidence="1">
    <location>
        <begin position="160"/>
        <end position="181"/>
    </location>
</feature>
<keyword evidence="1" id="KW-0472">Membrane</keyword>
<keyword evidence="1" id="KW-0812">Transmembrane</keyword>
<name>Q47PL3_THEFY</name>
<sequence>MEGRPMVRVVAKIVLALLAAVGGVVLPALAFFFGGVVTFYTLRLSGAGCVYWPDTDPPEYDCDYMGYVIPVLLGGFLVGLVVFVAYVLLLRWFRARPLTEAVAGVLLGVVLTLAGVVLFAAAFFLGGAAGLAIVQNFDIVCVNSWTGAVPPENTCRNTDYVTPVLLGGLVTGTATAAVYGLGLRWLRRRRAEALAATRDE</sequence>
<feature type="transmembrane region" description="Helical" evidence="1">
    <location>
        <begin position="64"/>
        <end position="89"/>
    </location>
</feature>
<evidence type="ECO:0000313" key="2">
    <source>
        <dbReference type="EMBL" id="AAZ55606.1"/>
    </source>
</evidence>
<gene>
    <name evidence="2" type="ordered locus">Tfu_1570</name>
</gene>
<dbReference type="EMBL" id="CP000088">
    <property type="protein sequence ID" value="AAZ55606.1"/>
    <property type="molecule type" value="Genomic_DNA"/>
</dbReference>
<dbReference type="KEGG" id="tfu:Tfu_1570"/>
<reference evidence="2" key="1">
    <citation type="submission" date="2005-07" db="EMBL/GenBank/DDBJ databases">
        <title>Complete sequence of Thermobifida fusca YX.</title>
        <authorList>
            <consortium name="US DOE Joint Genome Institute"/>
            <person name="Copeland A."/>
            <person name="Lucas S."/>
            <person name="Lapidus A."/>
            <person name="Barry K."/>
            <person name="Detter J.C."/>
            <person name="Glavina T."/>
            <person name="Hammon N."/>
            <person name="Israni S."/>
            <person name="Pitluck S."/>
            <person name="Di Bartolo G."/>
            <person name="Chain P."/>
            <person name="Schmutz J."/>
            <person name="Larimer F."/>
            <person name="Land M."/>
            <person name="Lykidis A."/>
            <person name="Richardson P."/>
        </authorList>
    </citation>
    <scope>NUCLEOTIDE SEQUENCE</scope>
    <source>
        <strain evidence="2">YX</strain>
    </source>
</reference>
<proteinExistence type="predicted"/>
<accession>Q47PL3</accession>
<dbReference type="AlphaFoldDB" id="Q47PL3"/>
<feature type="transmembrane region" description="Helical" evidence="1">
    <location>
        <begin position="101"/>
        <end position="125"/>
    </location>
</feature>
<keyword evidence="1" id="KW-1133">Transmembrane helix</keyword>